<name>E1V4B4_HALED</name>
<dbReference type="STRING" id="768066.HELO_1068"/>
<dbReference type="RefSeq" id="WP_013330826.1">
    <property type="nucleotide sequence ID" value="NC_014532.2"/>
</dbReference>
<comment type="caution">
    <text evidence="9">Lacks conserved residue(s) required for the propagation of feature annotation.</text>
</comment>
<evidence type="ECO:0000256" key="4">
    <source>
        <dbReference type="ARBA" id="ARBA00022878"/>
    </source>
</evidence>
<dbReference type="Gene3D" id="2.60.120.10">
    <property type="entry name" value="Jelly Rolls"/>
    <property type="match status" value="1"/>
</dbReference>
<gene>
    <name evidence="9 15" type="primary">hmgA</name>
    <name evidence="15" type="ordered locus">HELO_1068</name>
    <name evidence="16" type="ORF">SR933_17620</name>
</gene>
<keyword evidence="8 9" id="KW-0585">Phenylalanine catabolism</keyword>
<evidence type="ECO:0000256" key="8">
    <source>
        <dbReference type="ARBA" id="ARBA00023232"/>
    </source>
</evidence>
<reference evidence="17" key="3">
    <citation type="journal article" date="2011" name="Environ. Microbiol.">
        <title>A blueprint of ectoine metabolism from the genome of the industrial producer Halomonas elongata DSM 2581(T).</title>
        <authorList>
            <person name="Schwibbert K."/>
            <person name="Marin-Sanguino A."/>
            <person name="Bagyan I."/>
            <person name="Heidrich G."/>
            <person name="Lentzen G."/>
            <person name="Seitz H."/>
            <person name="Rampp M."/>
            <person name="Schuster S.C."/>
            <person name="Klenk H.P."/>
            <person name="Pfeiffer F."/>
            <person name="Oesterhelt D."/>
            <person name="Kunte H.J."/>
        </authorList>
    </citation>
    <scope>NUCLEOTIDE SEQUENCE [LARGE SCALE GENOMIC DNA]</scope>
    <source>
        <strain evidence="17">ATCC 33173 / DSM 2581 / NBRC 15536 / NCIMB 2198 / 1H9</strain>
    </source>
</reference>
<dbReference type="GO" id="GO:0006572">
    <property type="term" value="P:L-tyrosine catabolic process"/>
    <property type="evidence" value="ECO:0007669"/>
    <property type="project" value="UniProtKB-UniRule"/>
</dbReference>
<sequence length="435" mass="48424">MTTSLDYQCGFRNHFATEALPGALPQGQNSPQRCPYGLYAEQLSGSAFTAPRHHNLRSWLYRIRPSVVQSGYEPLEVGKVATSPLDNPAADPNQMRWDPVPLPEAPTDFIDGLLSVAVNGNADAQRGCGVHVYACNRDMTERFFYNADGELLIVPQQGGLRLRTELGELDVSGGEIAMIPRGVKFQVRLAADCDAARGYICENYGMPFELPGLGPIGANGLANPRDFESPVAAYEDREGDIELVAKFSGRFWTTRLDHSPLDVVAWHGNYAPYKYDLARFNTINTVSFDHPDPSIFTVLTSPSDTDGMANIDFVIFPPRWMVAEHTFRPPWFHRNLMSEFMGLIHGTYDAKAEGFRPGGASLHNCMSPHGPDAETFEKASAAELTPQYLGNTLAFMFESRYVFHPTQTALDADFRQRDYVDVWSTLRSHFDPATR</sequence>
<organism evidence="15 17">
    <name type="scientific">Halomonas elongata (strain ATCC 33173 / DSM 2581 / NBRC 15536 / NCIMB 2198 / 1H9)</name>
    <dbReference type="NCBI Taxonomy" id="768066"/>
    <lineage>
        <taxon>Bacteria</taxon>
        <taxon>Pseudomonadati</taxon>
        <taxon>Pseudomonadota</taxon>
        <taxon>Gammaproteobacteria</taxon>
        <taxon>Oceanospirillales</taxon>
        <taxon>Halomonadaceae</taxon>
        <taxon>Halomonas</taxon>
    </lineage>
</organism>
<evidence type="ECO:0000256" key="11">
    <source>
        <dbReference type="PIRSR" id="PIRSR605708-1"/>
    </source>
</evidence>
<dbReference type="GeneID" id="91008260"/>
<evidence type="ECO:0000256" key="12">
    <source>
        <dbReference type="PIRSR" id="PIRSR605708-2"/>
    </source>
</evidence>
<evidence type="ECO:0000256" key="6">
    <source>
        <dbReference type="ARBA" id="ARBA00023002"/>
    </source>
</evidence>
<evidence type="ECO:0000313" key="18">
    <source>
        <dbReference type="Proteomes" id="UP001322512"/>
    </source>
</evidence>
<dbReference type="CDD" id="cd07000">
    <property type="entry name" value="cupin_HGO_N"/>
    <property type="match status" value="1"/>
</dbReference>
<comment type="cofactor">
    <cofactor evidence="1 9 12">
        <name>Fe cation</name>
        <dbReference type="ChEBI" id="CHEBI:24875"/>
    </cofactor>
</comment>
<reference evidence="15" key="1">
    <citation type="journal article" date="2010" name="Environ. Microbiol.">
        <title>A blueprint of ectoine metabolism from the genome of the industrial producer Halomonas elongata DSM 2581(T).</title>
        <authorList>
            <person name="Schwibbert K."/>
            <person name="Marin-Sanguino A."/>
            <person name="Bagyan I."/>
            <person name="Heidrich G."/>
            <person name="Lentzen G."/>
            <person name="Seitz H."/>
            <person name="Rampp M."/>
            <person name="Schuster S.C."/>
            <person name="Klenk H.P."/>
            <person name="Pfeiffer F."/>
            <person name="Oesterhelt D."/>
            <person name="Kunte H.J."/>
        </authorList>
    </citation>
    <scope>NUCLEOTIDE SEQUENCE</scope>
    <source>
        <strain evidence="15">Type strain: DSM 2581</strain>
    </source>
</reference>
<feature type="binding site" evidence="12">
    <location>
        <position position="348"/>
    </location>
    <ligand>
        <name>homogentisate</name>
        <dbReference type="ChEBI" id="CHEBI:16169"/>
    </ligand>
</feature>
<evidence type="ECO:0000256" key="2">
    <source>
        <dbReference type="ARBA" id="ARBA00007757"/>
    </source>
</evidence>
<keyword evidence="5 9" id="KW-0223">Dioxygenase</keyword>
<dbReference type="OrthoDB" id="9811253at2"/>
<evidence type="ECO:0000259" key="13">
    <source>
        <dbReference type="Pfam" id="PF04209"/>
    </source>
</evidence>
<keyword evidence="4 9" id="KW-0828">Tyrosine catabolism</keyword>
<dbReference type="NCBIfam" id="TIGR01015">
    <property type="entry name" value="hmgA"/>
    <property type="match status" value="1"/>
</dbReference>
<dbReference type="KEGG" id="hel:HELO_1068"/>
<dbReference type="Pfam" id="PF04209">
    <property type="entry name" value="HgmA_C"/>
    <property type="match status" value="1"/>
</dbReference>
<comment type="pathway">
    <text evidence="9">Amino-acid degradation; L-phenylalanine degradation; acetoacetate and fumarate from L-phenylalanine: step 4/6.</text>
</comment>
<evidence type="ECO:0000259" key="14">
    <source>
        <dbReference type="Pfam" id="PF20510"/>
    </source>
</evidence>
<evidence type="ECO:0000256" key="3">
    <source>
        <dbReference type="ARBA" id="ARBA00022723"/>
    </source>
</evidence>
<feature type="binding site" evidence="12">
    <location>
        <position position="333"/>
    </location>
    <ligand>
        <name>Fe cation</name>
        <dbReference type="ChEBI" id="CHEBI:24875"/>
    </ligand>
</feature>
<evidence type="ECO:0000313" key="16">
    <source>
        <dbReference type="EMBL" id="WPU47044.1"/>
    </source>
</evidence>
<dbReference type="GO" id="GO:0005506">
    <property type="term" value="F:iron ion binding"/>
    <property type="evidence" value="ECO:0007669"/>
    <property type="project" value="UniProtKB-UniRule"/>
</dbReference>
<feature type="domain" description="Homogentisate 1,2-dioxygenase C-terminal" evidence="13">
    <location>
        <begin position="279"/>
        <end position="430"/>
    </location>
</feature>
<dbReference type="InterPro" id="IPR005708">
    <property type="entry name" value="Homogentis_dOase"/>
</dbReference>
<keyword evidence="7 9" id="KW-0408">Iron</keyword>
<dbReference type="InterPro" id="IPR046451">
    <property type="entry name" value="HgmA_C"/>
</dbReference>
<dbReference type="HOGENOM" id="CLU_027174_0_0_6"/>
<dbReference type="InterPro" id="IPR014710">
    <property type="entry name" value="RmlC-like_jellyroll"/>
</dbReference>
<dbReference type="Pfam" id="PF20510">
    <property type="entry name" value="HgmA_N"/>
    <property type="match status" value="1"/>
</dbReference>
<dbReference type="EMBL" id="CP139472">
    <property type="protein sequence ID" value="WPU47044.1"/>
    <property type="molecule type" value="Genomic_DNA"/>
</dbReference>
<comment type="function">
    <text evidence="9">Involved in the catabolism of homogentisate (2,5-dihydroxyphenylacetate or 2,5-OH-PhAc), a central intermediate in the degradation of phenylalanine and tyrosine. Catalyzes the oxidative ring cleavage of the aromatic ring of homogentisate to yield maleylacetoacetate.</text>
</comment>
<dbReference type="EC" id="1.13.11.5" evidence="9 10"/>
<dbReference type="GO" id="GO:0006559">
    <property type="term" value="P:L-phenylalanine catabolic process"/>
    <property type="evidence" value="ECO:0007669"/>
    <property type="project" value="UniProtKB-UniRule"/>
</dbReference>
<dbReference type="AlphaFoldDB" id="E1V4B4"/>
<dbReference type="Proteomes" id="UP001322512">
    <property type="component" value="Chromosome"/>
</dbReference>
<dbReference type="PANTHER" id="PTHR11056:SF0">
    <property type="entry name" value="HOMOGENTISATE 1,2-DIOXYGENASE"/>
    <property type="match status" value="1"/>
</dbReference>
<evidence type="ECO:0000256" key="1">
    <source>
        <dbReference type="ARBA" id="ARBA00001962"/>
    </source>
</evidence>
<dbReference type="eggNOG" id="COG3508">
    <property type="taxonomic scope" value="Bacteria"/>
</dbReference>
<feature type="domain" description="Homogentisate 1,2-dioxygenase N-terminal" evidence="14">
    <location>
        <begin position="7"/>
        <end position="277"/>
    </location>
</feature>
<evidence type="ECO:0000256" key="5">
    <source>
        <dbReference type="ARBA" id="ARBA00022964"/>
    </source>
</evidence>
<keyword evidence="18" id="KW-1185">Reference proteome</keyword>
<keyword evidence="3 9" id="KW-0479">Metal-binding</keyword>
<evidence type="ECO:0000313" key="15">
    <source>
        <dbReference type="EMBL" id="CBV40951.1"/>
    </source>
</evidence>
<dbReference type="InterPro" id="IPR011051">
    <property type="entry name" value="RmlC_Cupin_sf"/>
</dbReference>
<dbReference type="PANTHER" id="PTHR11056">
    <property type="entry name" value="HOMOGENTISATE 1,2-DIOXYGENASE"/>
    <property type="match status" value="1"/>
</dbReference>
<reference evidence="15" key="2">
    <citation type="submission" date="2010-05" db="EMBL/GenBank/DDBJ databases">
        <title>Revision and reannotation of the Halomonas elongata DSM 2581(T) genome.</title>
        <authorList>
            <person name="Pfeiffer F."/>
            <person name="Bagyan I."/>
            <person name="Alfaro-Espinoza G."/>
            <person name="Zamora-Lagos M.A."/>
            <person name="Habermann B."/>
            <person name="Oesterhelt D."/>
            <person name="Kunte H.J."/>
        </authorList>
    </citation>
    <scope>NUCLEOTIDE SEQUENCE</scope>
    <source>
        <strain evidence="15">Type strain: DSM 2581</strain>
    </source>
</reference>
<dbReference type="InterPro" id="IPR022950">
    <property type="entry name" value="Homogentis_dOase_bac"/>
</dbReference>
<feature type="binding site" evidence="12">
    <location>
        <position position="369"/>
    </location>
    <ligand>
        <name>Fe cation</name>
        <dbReference type="ChEBI" id="CHEBI:24875"/>
    </ligand>
</feature>
<proteinExistence type="inferred from homology"/>
<dbReference type="HAMAP" id="MF_00334">
    <property type="entry name" value="Homogentis_dioxygen"/>
    <property type="match status" value="1"/>
</dbReference>
<evidence type="ECO:0000256" key="10">
    <source>
        <dbReference type="NCBIfam" id="TIGR01015"/>
    </source>
</evidence>
<dbReference type="SUPFAM" id="SSF51182">
    <property type="entry name" value="RmlC-like cupins"/>
    <property type="match status" value="1"/>
</dbReference>
<dbReference type="GO" id="GO:0004411">
    <property type="term" value="F:homogentisate 1,2-dioxygenase activity"/>
    <property type="evidence" value="ECO:0007669"/>
    <property type="project" value="UniProtKB-UniRule"/>
</dbReference>
<comment type="catalytic activity">
    <reaction evidence="9">
        <text>homogentisate + O2 = 4-maleylacetoacetate + H(+)</text>
        <dbReference type="Rhea" id="RHEA:15449"/>
        <dbReference type="ChEBI" id="CHEBI:15378"/>
        <dbReference type="ChEBI" id="CHEBI:15379"/>
        <dbReference type="ChEBI" id="CHEBI:16169"/>
        <dbReference type="ChEBI" id="CHEBI:17105"/>
        <dbReference type="EC" id="1.13.11.5"/>
    </reaction>
</comment>
<keyword evidence="6 9" id="KW-0560">Oxidoreductase</keyword>
<accession>E1V4B4</accession>
<evidence type="ECO:0000256" key="9">
    <source>
        <dbReference type="HAMAP-Rule" id="MF_00334"/>
    </source>
</evidence>
<protein>
    <recommendedName>
        <fullName evidence="9 10">Homogentisate 1,2-dioxygenase</fullName>
        <shortName evidence="9">HGDO</shortName>
        <ecNumber evidence="9 10">1.13.11.5</ecNumber>
    </recommendedName>
    <alternativeName>
        <fullName evidence="9">Homogentisate oxygenase</fullName>
    </alternativeName>
    <alternativeName>
        <fullName evidence="9">Homogentisic acid oxidase</fullName>
    </alternativeName>
    <alternativeName>
        <fullName evidence="9">Homogentisicase</fullName>
    </alternativeName>
</protein>
<evidence type="ECO:0000313" key="17">
    <source>
        <dbReference type="Proteomes" id="UP000008707"/>
    </source>
</evidence>
<dbReference type="FunFam" id="2.60.120.10:FF:000053">
    <property type="entry name" value="Homogentisate 1,2-dioxygenase"/>
    <property type="match status" value="1"/>
</dbReference>
<evidence type="ECO:0000256" key="7">
    <source>
        <dbReference type="ARBA" id="ARBA00023004"/>
    </source>
</evidence>
<dbReference type="InterPro" id="IPR046452">
    <property type="entry name" value="HgmA_N"/>
</dbReference>
<feature type="binding site" evidence="12">
    <location>
        <position position="339"/>
    </location>
    <ligand>
        <name>Fe cation</name>
        <dbReference type="ChEBI" id="CHEBI:24875"/>
    </ligand>
</feature>
<feature type="binding site" evidence="9 12">
    <location>
        <position position="369"/>
    </location>
    <ligand>
        <name>homogentisate</name>
        <dbReference type="ChEBI" id="CHEBI:16169"/>
    </ligand>
</feature>
<comment type="subunit">
    <text evidence="9">Hexamer; dimer of trimers.</text>
</comment>
<dbReference type="GO" id="GO:0005737">
    <property type="term" value="C:cytoplasm"/>
    <property type="evidence" value="ECO:0007669"/>
    <property type="project" value="TreeGrafter"/>
</dbReference>
<dbReference type="EMBL" id="FN869568">
    <property type="protein sequence ID" value="CBV40951.1"/>
    <property type="molecule type" value="Genomic_DNA"/>
</dbReference>
<dbReference type="UniPathway" id="UPA00139">
    <property type="reaction ID" value="UER00339"/>
</dbReference>
<comment type="similarity">
    <text evidence="2 9">Belongs to the homogentisate dioxygenase family.</text>
</comment>
<feature type="active site" description="Proton acceptor" evidence="9 11">
    <location>
        <position position="290"/>
    </location>
</feature>
<dbReference type="Proteomes" id="UP000008707">
    <property type="component" value="Chromosome"/>
</dbReference>
<reference evidence="16 18" key="4">
    <citation type="submission" date="2023-11" db="EMBL/GenBank/DDBJ databases">
        <title>MicrobeMod: A computational toolkit for identifying prokaryotic methylation and restriction-modification with nanopore sequencing.</title>
        <authorList>
            <person name="Crits-Christoph A."/>
            <person name="Kang S.C."/>
            <person name="Lee H."/>
            <person name="Ostrov N."/>
        </authorList>
    </citation>
    <scope>NUCLEOTIDE SEQUENCE [LARGE SCALE GENOMIC DNA]</scope>
    <source>
        <strain evidence="16 18">ATCC 33173</strain>
    </source>
</reference>